<evidence type="ECO:0000259" key="23">
    <source>
        <dbReference type="PROSITE" id="PS51192"/>
    </source>
</evidence>
<evidence type="ECO:0000256" key="3">
    <source>
        <dbReference type="ARBA" id="ARBA00011640"/>
    </source>
</evidence>
<evidence type="ECO:0000256" key="10">
    <source>
        <dbReference type="ARBA" id="ARBA00023125"/>
    </source>
</evidence>
<keyword evidence="7 25" id="KW-0347">Helicase</keyword>
<evidence type="ECO:0000256" key="19">
    <source>
        <dbReference type="ARBA" id="ARBA00075489"/>
    </source>
</evidence>
<evidence type="ECO:0000256" key="5">
    <source>
        <dbReference type="ARBA" id="ARBA00022763"/>
    </source>
</evidence>
<keyword evidence="14" id="KW-0539">Nucleus</keyword>
<keyword evidence="8" id="KW-0067">ATP-binding</keyword>
<dbReference type="InterPro" id="IPR032830">
    <property type="entry name" value="XPB/Ssl2_N"/>
</dbReference>
<dbReference type="PROSITE" id="PS51192">
    <property type="entry name" value="HELICASE_ATP_BIND_1"/>
    <property type="match status" value="1"/>
</dbReference>
<evidence type="ECO:0000256" key="8">
    <source>
        <dbReference type="ARBA" id="ARBA00022840"/>
    </source>
</evidence>
<dbReference type="Pfam" id="PF04851">
    <property type="entry name" value="ResIII"/>
    <property type="match status" value="1"/>
</dbReference>
<keyword evidence="10" id="KW-0238">DNA-binding</keyword>
<dbReference type="CDD" id="cd18029">
    <property type="entry name" value="DEXHc_XPB"/>
    <property type="match status" value="1"/>
</dbReference>
<dbReference type="EMBL" id="KC513612">
    <property type="protein sequence ID" value="AGE96011.1"/>
    <property type="molecule type" value="Genomic_DNA"/>
</dbReference>
<evidence type="ECO:0000256" key="4">
    <source>
        <dbReference type="ARBA" id="ARBA00022741"/>
    </source>
</evidence>
<evidence type="ECO:0000256" key="6">
    <source>
        <dbReference type="ARBA" id="ARBA00022801"/>
    </source>
</evidence>
<feature type="domain" description="Helicase ATP-binding" evidence="23">
    <location>
        <begin position="244"/>
        <end position="406"/>
    </location>
</feature>
<sequence>MLNMGCGVPRYKCGRINMLEGDPEMNEVVIPKKATKHQFPYEELVLKEDGESHPIWVNYDGLIILETFRESSRQASDFLIAIAEPMSRPLQIHEFQITAYSLYAAVSVGLTTSDIIETLDRFSKNFLPRSVRVFITECTLSYGKVKLVMKEGSFFLETANESVYKMLSSDTVIRSHTIGKSKEGGGLSIEVEEVELVKKRCIEIDYPLIEEYDFRNDKVLRSLQIDLKPTTIIRSYQEICLNKMFGNGRARSGIIVLPCGSGKTIVGITAISTIKKNCLVLCTSAVSVEQWKQQTLQFTNMAPDGVGRFTSDHKEWPKDDSGIVITTYTMLAYTGKRSHEAQKIMDLIRRTEWGLLVLDEVHVVPAMMFRRVLSLVSHHCKLGLTATLVREDDKIEDLNFLIGPKLYEADWQDLSAKGHIARVSCIEVWCGMTGDFYREYLSQPTRRRRLLSIMNPTKFQVCEYLINKHESRGDKIIVFSDSVYALKAYALKLGKPFIYGPTGQTERMRILKQFQTNPVINTIFLSKVGDTSIDLPEATCLIQISSHFGSRRQEAQRLGRILRAKRRNDPDFKVYFYSLVSKDTDEMFYSSKRQQFLIDQGYTFTILTDIPEVHENEHCVYKTKGQQRELLAGVLLASEKELESEESEDSEGIVYSTTKLKSLSGGDEMAYIERKAPQGRTLAKGSKKSRKWNPRP</sequence>
<evidence type="ECO:0000256" key="13">
    <source>
        <dbReference type="ARBA" id="ARBA00023235"/>
    </source>
</evidence>
<dbReference type="InterPro" id="IPR050615">
    <property type="entry name" value="ATP-dep_DNA_Helicase"/>
</dbReference>
<comment type="subcellular location">
    <subcellularLocation>
        <location evidence="1">Nucleus</location>
    </subcellularLocation>
</comment>
<dbReference type="GO" id="GO:0016787">
    <property type="term" value="F:hydrolase activity"/>
    <property type="evidence" value="ECO:0007669"/>
    <property type="project" value="UniProtKB-KW"/>
</dbReference>
<dbReference type="VEuPathDB" id="MicrosporidiaDB:AEWQ_010870"/>
<dbReference type="VEuPathDB" id="MicrosporidiaDB:AEWR_010900"/>
<evidence type="ECO:0000256" key="17">
    <source>
        <dbReference type="ARBA" id="ARBA00048988"/>
    </source>
</evidence>
<dbReference type="GO" id="GO:0043138">
    <property type="term" value="F:3'-5' DNA helicase activity"/>
    <property type="evidence" value="ECO:0007669"/>
    <property type="project" value="UniProtKB-EC"/>
</dbReference>
<evidence type="ECO:0000256" key="1">
    <source>
        <dbReference type="ARBA" id="ARBA00004123"/>
    </source>
</evidence>
<dbReference type="InterPro" id="IPR001161">
    <property type="entry name" value="XPB/Ssl2"/>
</dbReference>
<dbReference type="GO" id="GO:0005675">
    <property type="term" value="C:transcription factor TFIIH holo complex"/>
    <property type="evidence" value="ECO:0007669"/>
    <property type="project" value="TreeGrafter"/>
</dbReference>
<dbReference type="CDD" id="cd18789">
    <property type="entry name" value="SF2_C_XPB"/>
    <property type="match status" value="1"/>
</dbReference>
<protein>
    <recommendedName>
        <fullName evidence="16">DNA 3'-5' helicase</fullName>
        <ecNumber evidence="16">5.6.2.4</ecNumber>
    </recommendedName>
    <alternativeName>
        <fullName evidence="21">DNA repair helicase RAD25</fullName>
    </alternativeName>
    <alternativeName>
        <fullName evidence="20">RNA polymerase II transcription factor B subunit SSL2</fullName>
    </alternativeName>
    <alternativeName>
        <fullName evidence="19">Suppressor of stem-loop mutation 2</fullName>
    </alternativeName>
</protein>
<keyword evidence="4" id="KW-0547">Nucleotide-binding</keyword>
<keyword evidence="12" id="KW-0234">DNA repair</keyword>
<keyword evidence="5" id="KW-0227">DNA damage</keyword>
<name>M1KL64_ENCCN</name>
<dbReference type="EC" id="5.6.2.4" evidence="16"/>
<dbReference type="NCBIfam" id="TIGR00603">
    <property type="entry name" value="rad25"/>
    <property type="match status" value="1"/>
</dbReference>
<accession>M1KL64</accession>
<dbReference type="GO" id="GO:0006367">
    <property type="term" value="P:transcription initiation at RNA polymerase II promoter"/>
    <property type="evidence" value="ECO:0007669"/>
    <property type="project" value="InterPro"/>
</dbReference>
<dbReference type="AlphaFoldDB" id="M1KL64"/>
<evidence type="ECO:0000256" key="15">
    <source>
        <dbReference type="ARBA" id="ARBA00034617"/>
    </source>
</evidence>
<dbReference type="VEuPathDB" id="MicrosporidiaDB:M970_010900"/>
<evidence type="ECO:0000256" key="14">
    <source>
        <dbReference type="ARBA" id="ARBA00023242"/>
    </source>
</evidence>
<dbReference type="GO" id="GO:0006289">
    <property type="term" value="P:nucleotide-excision repair"/>
    <property type="evidence" value="ECO:0007669"/>
    <property type="project" value="InterPro"/>
</dbReference>
<keyword evidence="11" id="KW-0804">Transcription</keyword>
<comment type="similarity">
    <text evidence="2">Belongs to the helicase family. RAD25/XPB subfamily.</text>
</comment>
<dbReference type="SMART" id="SM00490">
    <property type="entry name" value="HELICc"/>
    <property type="match status" value="1"/>
</dbReference>
<dbReference type="InterPro" id="IPR006935">
    <property type="entry name" value="Helicase/UvrB_N"/>
</dbReference>
<feature type="region of interest" description="Disordered" evidence="22">
    <location>
        <begin position="674"/>
        <end position="696"/>
    </location>
</feature>
<comment type="catalytic activity">
    <reaction evidence="15">
        <text>Couples ATP hydrolysis with the unwinding of duplex DNA by translocating in the 3'-5' direction.</text>
        <dbReference type="EC" id="5.6.2.4"/>
    </reaction>
</comment>
<evidence type="ECO:0000256" key="16">
    <source>
        <dbReference type="ARBA" id="ARBA00034808"/>
    </source>
</evidence>
<dbReference type="Gene3D" id="3.40.50.300">
    <property type="entry name" value="P-loop containing nucleotide triphosphate hydrolases"/>
    <property type="match status" value="2"/>
</dbReference>
<dbReference type="InterPro" id="IPR027417">
    <property type="entry name" value="P-loop_NTPase"/>
</dbReference>
<dbReference type="VEuPathDB" id="MicrosporidiaDB:AEWD_010900"/>
<dbReference type="Pfam" id="PF13625">
    <property type="entry name" value="Helicase_C_3"/>
    <property type="match status" value="1"/>
</dbReference>
<dbReference type="PROSITE" id="PS51194">
    <property type="entry name" value="HELICASE_CTER"/>
    <property type="match status" value="1"/>
</dbReference>
<dbReference type="GO" id="GO:0003677">
    <property type="term" value="F:DNA binding"/>
    <property type="evidence" value="ECO:0007669"/>
    <property type="project" value="UniProtKB-KW"/>
</dbReference>
<evidence type="ECO:0000256" key="22">
    <source>
        <dbReference type="SAM" id="MobiDB-lite"/>
    </source>
</evidence>
<organism evidence="25">
    <name type="scientific">Encephalitozoon cuniculi</name>
    <name type="common">Microsporidian parasite</name>
    <dbReference type="NCBI Taxonomy" id="6035"/>
    <lineage>
        <taxon>Eukaryota</taxon>
        <taxon>Fungi</taxon>
        <taxon>Fungi incertae sedis</taxon>
        <taxon>Microsporidia</taxon>
        <taxon>Unikaryonidae</taxon>
        <taxon>Encephalitozoon</taxon>
    </lineage>
</organism>
<dbReference type="SMART" id="SM00487">
    <property type="entry name" value="DEXDc"/>
    <property type="match status" value="1"/>
</dbReference>
<dbReference type="PRINTS" id="PR00851">
    <property type="entry name" value="XRODRMPGMNTB"/>
</dbReference>
<dbReference type="FunFam" id="3.40.50.300:FF:000077">
    <property type="entry name" value="Probable DNA repair helicase RAD25"/>
    <property type="match status" value="1"/>
</dbReference>
<dbReference type="PANTHER" id="PTHR11274">
    <property type="entry name" value="RAD25/XP-B DNA REPAIR HELICASE"/>
    <property type="match status" value="1"/>
</dbReference>
<comment type="catalytic activity">
    <reaction evidence="17">
        <text>ATP + H2O = ADP + phosphate + H(+)</text>
        <dbReference type="Rhea" id="RHEA:13065"/>
        <dbReference type="ChEBI" id="CHEBI:15377"/>
        <dbReference type="ChEBI" id="CHEBI:15378"/>
        <dbReference type="ChEBI" id="CHEBI:30616"/>
        <dbReference type="ChEBI" id="CHEBI:43474"/>
        <dbReference type="ChEBI" id="CHEBI:456216"/>
        <dbReference type="EC" id="5.6.2.4"/>
    </reaction>
</comment>
<dbReference type="PANTHER" id="PTHR11274:SF0">
    <property type="entry name" value="GENERAL TRANSCRIPTION AND DNA REPAIR FACTOR IIH HELICASE SUBUNIT XPB"/>
    <property type="match status" value="1"/>
</dbReference>
<evidence type="ECO:0000256" key="12">
    <source>
        <dbReference type="ARBA" id="ARBA00023204"/>
    </source>
</evidence>
<reference evidence="25" key="1">
    <citation type="journal article" date="2013" name="Eukaryot. Cell">
        <title>Extremely Reduced Levels of Heterozygosity in the Vertebrate Pathogen Encephalitozoon cuniculi.</title>
        <authorList>
            <person name="Selman M."/>
            <person name="Sak B."/>
            <person name="Kvac M."/>
            <person name="Farinelli L."/>
            <person name="Weiss L.M."/>
            <person name="Corradi N."/>
        </authorList>
    </citation>
    <scope>NUCLEOTIDE SEQUENCE</scope>
</reference>
<dbReference type="Pfam" id="PF16203">
    <property type="entry name" value="ERCC3_RAD25_C"/>
    <property type="match status" value="1"/>
</dbReference>
<gene>
    <name evidence="25" type="ORF">ECU01_1060</name>
</gene>
<dbReference type="SUPFAM" id="SSF52540">
    <property type="entry name" value="P-loop containing nucleoside triphosphate hydrolases"/>
    <property type="match status" value="2"/>
</dbReference>
<feature type="compositionally biased region" description="Basic residues" evidence="22">
    <location>
        <begin position="685"/>
        <end position="696"/>
    </location>
</feature>
<dbReference type="GO" id="GO:0000112">
    <property type="term" value="C:nucleotide-excision repair factor 3 complex"/>
    <property type="evidence" value="ECO:0007669"/>
    <property type="project" value="TreeGrafter"/>
</dbReference>
<evidence type="ECO:0000256" key="20">
    <source>
        <dbReference type="ARBA" id="ARBA00076598"/>
    </source>
</evidence>
<dbReference type="FunFam" id="3.40.50.300:FF:000117">
    <property type="entry name" value="Putative DNA repair helicase rad25"/>
    <property type="match status" value="1"/>
</dbReference>
<evidence type="ECO:0000256" key="11">
    <source>
        <dbReference type="ARBA" id="ARBA00023163"/>
    </source>
</evidence>
<dbReference type="VEuPathDB" id="MicrosporidiaDB:ECU01_1060"/>
<proteinExistence type="inferred from homology"/>
<dbReference type="InterPro" id="IPR032438">
    <property type="entry name" value="ERCC3_RAD25_C"/>
</dbReference>
<evidence type="ECO:0000313" key="25">
    <source>
        <dbReference type="EMBL" id="AGE96011.1"/>
    </source>
</evidence>
<dbReference type="GO" id="GO:0005524">
    <property type="term" value="F:ATP binding"/>
    <property type="evidence" value="ECO:0007669"/>
    <property type="project" value="UniProtKB-KW"/>
</dbReference>
<dbReference type="InterPro" id="IPR001650">
    <property type="entry name" value="Helicase_C-like"/>
</dbReference>
<comment type="subunit">
    <text evidence="3">Component of the 7-subunit TFIIH core complex composed of XPB/SSL2, XPD/RAD3, SSL1, TFB1, TFB2, TFB4 and TFB5, which is active in NER. The core complex associates with the 3-subunit CTD-kinase module TFIIK composed of CCL1, KIN28 and TFB3 to form the 10-subunit holoenzyme (holo-TFIIH) active in transcription.</text>
</comment>
<keyword evidence="6" id="KW-0378">Hydrolase</keyword>
<evidence type="ECO:0000256" key="2">
    <source>
        <dbReference type="ARBA" id="ARBA00006637"/>
    </source>
</evidence>
<keyword evidence="9" id="KW-0805">Transcription regulation</keyword>
<feature type="domain" description="Helicase C-terminal" evidence="24">
    <location>
        <begin position="460"/>
        <end position="618"/>
    </location>
</feature>
<evidence type="ECO:0000256" key="9">
    <source>
        <dbReference type="ARBA" id="ARBA00023015"/>
    </source>
</evidence>
<keyword evidence="13" id="KW-0413">Isomerase</keyword>
<comment type="function">
    <text evidence="18">ATP-dependent 3'-5' DNA helicase/translocase; binds dsDNA rather than ssDNA, unzipping it in a translocase rather than classical helicase activity. Component of the general transcription and DNA repair factor IIH (TFIIH) core complex. When complexed to CDK-activating kinase (CAK), involved in RNA transcription by RNA polymerase II. Also involved in transcription-coupled nucleotide excision repair (NER) of damaged DNA. In NER, TFIIH acts by opening DNA around the lesion to allow the excision of the damaged oligonucleotide and its replacement by a new DNA fragment. The ATPase activity of XPB/SSL2, but not its helicase activity, is required for DNA opening. In transcription, TFIIH has an essential role in transcription initiation. When the pre-initiation complex (PIC) has been established, TFIIH is required for promoter opening and promoter escape. The ATP-dependent helicase activity of XPB/SSL2 is required for promoter opening and promoter escape.</text>
</comment>
<evidence type="ECO:0000256" key="7">
    <source>
        <dbReference type="ARBA" id="ARBA00022806"/>
    </source>
</evidence>
<dbReference type="InterPro" id="IPR014001">
    <property type="entry name" value="Helicase_ATP-bd"/>
</dbReference>
<evidence type="ECO:0000256" key="21">
    <source>
        <dbReference type="ARBA" id="ARBA00078607"/>
    </source>
</evidence>
<evidence type="ECO:0000256" key="18">
    <source>
        <dbReference type="ARBA" id="ARBA00058901"/>
    </source>
</evidence>
<evidence type="ECO:0000259" key="24">
    <source>
        <dbReference type="PROSITE" id="PS51194"/>
    </source>
</evidence>
<dbReference type="GO" id="GO:0097550">
    <property type="term" value="C:transcription preinitiation complex"/>
    <property type="evidence" value="ECO:0007669"/>
    <property type="project" value="TreeGrafter"/>
</dbReference>